<comment type="caution">
    <text evidence="1">The sequence shown here is derived from an EMBL/GenBank/DDBJ whole genome shotgun (WGS) entry which is preliminary data.</text>
</comment>
<gene>
    <name evidence="1" type="ORF">KQX54_006707</name>
</gene>
<reference evidence="1 2" key="1">
    <citation type="journal article" date="2021" name="J. Hered.">
        <title>A chromosome-level genome assembly of the parasitoid wasp, Cotesia glomerata (Hymenoptera: Braconidae).</title>
        <authorList>
            <person name="Pinto B.J."/>
            <person name="Weis J.J."/>
            <person name="Gamble T."/>
            <person name="Ode P.J."/>
            <person name="Paul R."/>
            <person name="Zaspel J.M."/>
        </authorList>
    </citation>
    <scope>NUCLEOTIDE SEQUENCE [LARGE SCALE GENOMIC DNA]</scope>
    <source>
        <strain evidence="1">CgM1</strain>
    </source>
</reference>
<evidence type="ECO:0000313" key="1">
    <source>
        <dbReference type="EMBL" id="KAH0560647.1"/>
    </source>
</evidence>
<proteinExistence type="predicted"/>
<sequence length="99" mass="11067">MGMIKYKSCRHVLAAGSGLATSLQQPSSSTSVCVVCGGTVVRRDCSLKIREARMETRQEVIADTCLIYVPRGVGQSRTDCEYQWRGGQRTEERMPLLRR</sequence>
<name>A0AAV7IU13_COTGL</name>
<organism evidence="1 2">
    <name type="scientific">Cotesia glomerata</name>
    <name type="common">Lepidopteran parasitic wasp</name>
    <name type="synonym">Apanteles glomeratus</name>
    <dbReference type="NCBI Taxonomy" id="32391"/>
    <lineage>
        <taxon>Eukaryota</taxon>
        <taxon>Metazoa</taxon>
        <taxon>Ecdysozoa</taxon>
        <taxon>Arthropoda</taxon>
        <taxon>Hexapoda</taxon>
        <taxon>Insecta</taxon>
        <taxon>Pterygota</taxon>
        <taxon>Neoptera</taxon>
        <taxon>Endopterygota</taxon>
        <taxon>Hymenoptera</taxon>
        <taxon>Apocrita</taxon>
        <taxon>Ichneumonoidea</taxon>
        <taxon>Braconidae</taxon>
        <taxon>Microgastrinae</taxon>
        <taxon>Cotesia</taxon>
    </lineage>
</organism>
<protein>
    <submittedName>
        <fullName evidence="1">Uncharacterized protein</fullName>
    </submittedName>
</protein>
<keyword evidence="2" id="KW-1185">Reference proteome</keyword>
<accession>A0AAV7IU13</accession>
<dbReference type="Proteomes" id="UP000826195">
    <property type="component" value="Unassembled WGS sequence"/>
</dbReference>
<dbReference type="EMBL" id="JAHXZJ010000374">
    <property type="protein sequence ID" value="KAH0560647.1"/>
    <property type="molecule type" value="Genomic_DNA"/>
</dbReference>
<dbReference type="AlphaFoldDB" id="A0AAV7IU13"/>
<evidence type="ECO:0000313" key="2">
    <source>
        <dbReference type="Proteomes" id="UP000826195"/>
    </source>
</evidence>